<keyword evidence="3" id="KW-0678">Repressor</keyword>
<keyword evidence="4" id="KW-1017">Isopeptide bond</keyword>
<feature type="compositionally biased region" description="Basic and acidic residues" evidence="13">
    <location>
        <begin position="289"/>
        <end position="303"/>
    </location>
</feature>
<evidence type="ECO:0000256" key="13">
    <source>
        <dbReference type="SAM" id="MobiDB-lite"/>
    </source>
</evidence>
<dbReference type="PANTHER" id="PTHR13413">
    <property type="entry name" value="YLP MOTIF CONTAINING PROTEIN NUCLEAR PROTEIN ZAP"/>
    <property type="match status" value="1"/>
</dbReference>
<dbReference type="AlphaFoldDB" id="A0A8C4ZC95"/>
<feature type="region of interest" description="Disordered" evidence="13">
    <location>
        <begin position="51"/>
        <end position="109"/>
    </location>
</feature>
<evidence type="ECO:0000256" key="7">
    <source>
        <dbReference type="ARBA" id="ARBA00023163"/>
    </source>
</evidence>
<keyword evidence="8" id="KW-0539">Nucleus</keyword>
<feature type="region of interest" description="Disordered" evidence="13">
    <location>
        <begin position="248"/>
        <end position="310"/>
    </location>
</feature>
<sequence>MRHKRQGMGPAFCAGLPTGRVTGLLTCWVVSLQEQQQFWYKQHLQNLQKLKHDGARQNQAAGDAPFSSHGHSAPPLPSEPPKSAPPPPPPKEEPPLPPPPPEDPDLPKDPEEVARLQQLQAAAAQWQHVQQQRAGLQYQALMQQHEKLQNILEKYQQFIQQPANLQSMSSEMQLRHYESQQQQFTKMYQDWEHTFQLWHDQFQTYPHKDQLKDYELQWKQWQEQMNATNAHLQERTATLKTMVPYPSSQYGGGMADQYSQYPGKDFAERGPGPASSQPPPPQPQPPPPRAEKKPETKNVDDLLKPPGRMSRPERIVIIMRGLPGSGKSHVAKLIRDKEVECGGAPPRVLVLDDYFMTESEKVEKDPDTGRRVKNKVLEYEYEPEMEDTYRSSLLKTFKKTLDDGFFPFIIMDTINDRVKHFEQFWSAAKTKGFEVYVAEITADNQTCVKRNVHGRTLKDIAKMSSNWELSPRHMVRLDVRSLLQDAAIEEVEMEDFNPEDETKEMKREEEEEGDMVGPRQQSLLLLHSRQSHFSTD</sequence>
<dbReference type="InterPro" id="IPR026314">
    <property type="entry name" value="YLP_motif_con_p1"/>
</dbReference>
<keyword evidence="7" id="KW-0804">Transcription</keyword>
<feature type="compositionally biased region" description="Acidic residues" evidence="13">
    <location>
        <begin position="491"/>
        <end position="502"/>
    </location>
</feature>
<feature type="region of interest" description="Disordered" evidence="13">
    <location>
        <begin position="491"/>
        <end position="536"/>
    </location>
</feature>
<evidence type="ECO:0000256" key="2">
    <source>
        <dbReference type="ARBA" id="ARBA00022481"/>
    </source>
</evidence>
<protein>
    <recommendedName>
        <fullName evidence="11">YLP motif-containing protein 1</fullName>
    </recommendedName>
    <alternativeName>
        <fullName evidence="12">Nuclear protein ZAP3</fullName>
    </alternativeName>
</protein>
<dbReference type="Gene3D" id="3.40.50.300">
    <property type="entry name" value="P-loop containing nucleotide triphosphate hydrolases"/>
    <property type="match status" value="1"/>
</dbReference>
<reference evidence="15" key="1">
    <citation type="submission" date="2025-08" db="UniProtKB">
        <authorList>
            <consortium name="Ensembl"/>
        </authorList>
    </citation>
    <scope>IDENTIFICATION</scope>
</reference>
<dbReference type="Pfam" id="PF13671">
    <property type="entry name" value="AAA_33"/>
    <property type="match status" value="1"/>
</dbReference>
<evidence type="ECO:0000256" key="3">
    <source>
        <dbReference type="ARBA" id="ARBA00022491"/>
    </source>
</evidence>
<dbReference type="SUPFAM" id="SSF52540">
    <property type="entry name" value="P-loop containing nucleoside triphosphate hydrolases"/>
    <property type="match status" value="1"/>
</dbReference>
<evidence type="ECO:0000256" key="5">
    <source>
        <dbReference type="ARBA" id="ARBA00022843"/>
    </source>
</evidence>
<dbReference type="PANTHER" id="PTHR13413:SF0">
    <property type="entry name" value="YLP MOTIF-CONTAINING PROTEIN 1"/>
    <property type="match status" value="1"/>
</dbReference>
<comment type="subcellular location">
    <subcellularLocation>
        <location evidence="1">Nucleus speckle</location>
    </subcellularLocation>
</comment>
<dbReference type="InterPro" id="IPR058903">
    <property type="entry name" value="Spectrin_YLPM1-like"/>
</dbReference>
<evidence type="ECO:0000256" key="10">
    <source>
        <dbReference type="ARBA" id="ARBA00065932"/>
    </source>
</evidence>
<dbReference type="InterPro" id="IPR027417">
    <property type="entry name" value="P-loop_NTPase"/>
</dbReference>
<dbReference type="GeneTree" id="ENSGT00440000039837"/>
<comment type="subunit">
    <text evidence="10">Interacts with PPP1CA and NCOA5. Forms a complex with ILF2, ILF3, KHDRBS1, RBMX, NCOA5 and PPP1CA.</text>
</comment>
<reference evidence="15" key="2">
    <citation type="submission" date="2025-09" db="UniProtKB">
        <authorList>
            <consortium name="Ensembl"/>
        </authorList>
    </citation>
    <scope>IDENTIFICATION</scope>
</reference>
<evidence type="ECO:0000256" key="6">
    <source>
        <dbReference type="ARBA" id="ARBA00023015"/>
    </source>
</evidence>
<gene>
    <name evidence="15" type="primary">YLPM1</name>
    <name evidence="15" type="synonym">ylpm1</name>
</gene>
<evidence type="ECO:0000256" key="12">
    <source>
        <dbReference type="ARBA" id="ARBA00083294"/>
    </source>
</evidence>
<dbReference type="Pfam" id="PF26583">
    <property type="entry name" value="Spectrin_YLPM1"/>
    <property type="match status" value="1"/>
</dbReference>
<evidence type="ECO:0000256" key="4">
    <source>
        <dbReference type="ARBA" id="ARBA00022499"/>
    </source>
</evidence>
<evidence type="ECO:0000256" key="11">
    <source>
        <dbReference type="ARBA" id="ARBA00068971"/>
    </source>
</evidence>
<keyword evidence="16" id="KW-1185">Reference proteome</keyword>
<dbReference type="Proteomes" id="UP000694546">
    <property type="component" value="Chromosome 21"/>
</dbReference>
<evidence type="ECO:0000256" key="9">
    <source>
        <dbReference type="ARBA" id="ARBA00058677"/>
    </source>
</evidence>
<dbReference type="FunFam" id="3.40.50.300:FF:000399">
    <property type="entry name" value="YLP motif containing 1"/>
    <property type="match status" value="1"/>
</dbReference>
<feature type="compositionally biased region" description="Pro residues" evidence="13">
    <location>
        <begin position="276"/>
        <end position="288"/>
    </location>
</feature>
<evidence type="ECO:0000256" key="1">
    <source>
        <dbReference type="ARBA" id="ARBA00004324"/>
    </source>
</evidence>
<keyword evidence="6" id="KW-0805">Transcription regulation</keyword>
<evidence type="ECO:0000259" key="14">
    <source>
        <dbReference type="Pfam" id="PF26583"/>
    </source>
</evidence>
<name>A0A8C4ZC95_GADMO</name>
<evidence type="ECO:0000313" key="16">
    <source>
        <dbReference type="Proteomes" id="UP000694546"/>
    </source>
</evidence>
<feature type="compositionally biased region" description="Pro residues" evidence="13">
    <location>
        <begin position="74"/>
        <end position="101"/>
    </location>
</feature>
<evidence type="ECO:0000313" key="15">
    <source>
        <dbReference type="Ensembl" id="ENSGMOP00000011881.2"/>
    </source>
</evidence>
<organism evidence="15 16">
    <name type="scientific">Gadus morhua</name>
    <name type="common">Atlantic cod</name>
    <dbReference type="NCBI Taxonomy" id="8049"/>
    <lineage>
        <taxon>Eukaryota</taxon>
        <taxon>Metazoa</taxon>
        <taxon>Chordata</taxon>
        <taxon>Craniata</taxon>
        <taxon>Vertebrata</taxon>
        <taxon>Euteleostomi</taxon>
        <taxon>Actinopterygii</taxon>
        <taxon>Neopterygii</taxon>
        <taxon>Teleostei</taxon>
        <taxon>Neoteleostei</taxon>
        <taxon>Acanthomorphata</taxon>
        <taxon>Zeiogadaria</taxon>
        <taxon>Gadariae</taxon>
        <taxon>Gadiformes</taxon>
        <taxon>Gadoidei</taxon>
        <taxon>Gadidae</taxon>
        <taxon>Gadus</taxon>
    </lineage>
</organism>
<proteinExistence type="predicted"/>
<evidence type="ECO:0000256" key="8">
    <source>
        <dbReference type="ARBA" id="ARBA00023242"/>
    </source>
</evidence>
<dbReference type="GO" id="GO:0032204">
    <property type="term" value="P:regulation of telomere maintenance"/>
    <property type="evidence" value="ECO:0007669"/>
    <property type="project" value="TreeGrafter"/>
</dbReference>
<keyword evidence="5" id="KW-0832">Ubl conjugation</keyword>
<feature type="domain" description="YLPM1-like spectrin repeat" evidence="14">
    <location>
        <begin position="131"/>
        <end position="247"/>
    </location>
</feature>
<comment type="function">
    <text evidence="9">Plays a role in the reduction of telomerase activity during differentiation of embryonic stem cells by binding to the core promoter of TERT and controlling its down-regulation.</text>
</comment>
<accession>A0A8C4ZC95</accession>
<feature type="compositionally biased region" description="Low complexity" evidence="13">
    <location>
        <begin position="515"/>
        <end position="536"/>
    </location>
</feature>
<dbReference type="Ensembl" id="ENSGMOT00000012199.2">
    <property type="protein sequence ID" value="ENSGMOP00000011881.2"/>
    <property type="gene ID" value="ENSGMOG00000011089.2"/>
</dbReference>
<dbReference type="GO" id="GO:0016607">
    <property type="term" value="C:nuclear speck"/>
    <property type="evidence" value="ECO:0007669"/>
    <property type="project" value="UniProtKB-SubCell"/>
</dbReference>
<keyword evidence="2" id="KW-0488">Methylation</keyword>